<evidence type="ECO:0000256" key="4">
    <source>
        <dbReference type="ARBA" id="ARBA00023002"/>
    </source>
</evidence>
<name>A0A9Q1LH47_9SOLA</name>
<keyword evidence="5 6" id="KW-0408">Iron</keyword>
<dbReference type="Proteomes" id="UP001152561">
    <property type="component" value="Unassembled WGS sequence"/>
</dbReference>
<evidence type="ECO:0000256" key="5">
    <source>
        <dbReference type="ARBA" id="ARBA00023004"/>
    </source>
</evidence>
<keyword evidence="3" id="KW-0847">Vitamin C</keyword>
<dbReference type="Pfam" id="PF03171">
    <property type="entry name" value="2OG-FeII_Oxy"/>
    <property type="match status" value="1"/>
</dbReference>
<dbReference type="GO" id="GO:0002238">
    <property type="term" value="P:response to molecule of fungal origin"/>
    <property type="evidence" value="ECO:0007669"/>
    <property type="project" value="UniProtKB-ARBA"/>
</dbReference>
<evidence type="ECO:0000256" key="3">
    <source>
        <dbReference type="ARBA" id="ARBA00022896"/>
    </source>
</evidence>
<dbReference type="PROSITE" id="PS51471">
    <property type="entry name" value="FE2OG_OXY"/>
    <property type="match status" value="1"/>
</dbReference>
<dbReference type="Pfam" id="PF14226">
    <property type="entry name" value="DIOX_N"/>
    <property type="match status" value="1"/>
</dbReference>
<evidence type="ECO:0000256" key="1">
    <source>
        <dbReference type="ARBA" id="ARBA00008056"/>
    </source>
</evidence>
<organism evidence="8 9">
    <name type="scientific">Anisodus acutangulus</name>
    <dbReference type="NCBI Taxonomy" id="402998"/>
    <lineage>
        <taxon>Eukaryota</taxon>
        <taxon>Viridiplantae</taxon>
        <taxon>Streptophyta</taxon>
        <taxon>Embryophyta</taxon>
        <taxon>Tracheophyta</taxon>
        <taxon>Spermatophyta</taxon>
        <taxon>Magnoliopsida</taxon>
        <taxon>eudicotyledons</taxon>
        <taxon>Gunneridae</taxon>
        <taxon>Pentapetalae</taxon>
        <taxon>asterids</taxon>
        <taxon>lamiids</taxon>
        <taxon>Solanales</taxon>
        <taxon>Solanaceae</taxon>
        <taxon>Solanoideae</taxon>
        <taxon>Hyoscyameae</taxon>
        <taxon>Anisodus</taxon>
    </lineage>
</organism>
<dbReference type="EMBL" id="JAJAGQ010000018">
    <property type="protein sequence ID" value="KAJ8535452.1"/>
    <property type="molecule type" value="Genomic_DNA"/>
</dbReference>
<dbReference type="GO" id="GO:0009805">
    <property type="term" value="P:coumarin biosynthetic process"/>
    <property type="evidence" value="ECO:0007669"/>
    <property type="project" value="UniProtKB-ARBA"/>
</dbReference>
<keyword evidence="9" id="KW-1185">Reference proteome</keyword>
<dbReference type="OrthoDB" id="288590at2759"/>
<dbReference type="Gene3D" id="2.60.120.330">
    <property type="entry name" value="B-lactam Antibiotic, Isopenicillin N Synthase, Chain"/>
    <property type="match status" value="1"/>
</dbReference>
<evidence type="ECO:0000313" key="8">
    <source>
        <dbReference type="EMBL" id="KAJ8535452.1"/>
    </source>
</evidence>
<accession>A0A9Q1LH47</accession>
<dbReference type="InterPro" id="IPR044861">
    <property type="entry name" value="IPNS-like_FE2OG_OXY"/>
</dbReference>
<dbReference type="InterPro" id="IPR027443">
    <property type="entry name" value="IPNS-like_sf"/>
</dbReference>
<sequence>MDTRIENNSELKYEKIAWGTSLPVPSVQELVRNDAKEVPLRYIQNNENRPLTNFKSSPESSKIPVINFSQLADGDEDERKKLHLACKEWGFFQILNHGITKEVIQKVKKAVFGFFELPLIEKKKYAMEQDDLHGYGQAFVHSEEQTLEWSDIMFLIIYPLKSRKTMVWPELPGFKEAVEEYSLNMKRVRDEILGNISLLLGLKRESLKEMHGEMKHAVRMNYYPPCPNPDLVLGIGPHSDATSITLLLQDDDISGLQINHNQKWLPVNPIPNAILVNVGDCLEIWSNGMYKSIEHRAVTNKEKVRISIATNMFPADMMELEPIETMIDEQRPSMYKKVKFLDLIKYGMSKTMDGKIFIEYAKEGTIKGHEVTDLN</sequence>
<comment type="caution">
    <text evidence="8">The sequence shown here is derived from an EMBL/GenBank/DDBJ whole genome shotgun (WGS) entry which is preliminary data.</text>
</comment>
<dbReference type="GO" id="GO:0016706">
    <property type="term" value="F:2-oxoglutarate-dependent dioxygenase activity"/>
    <property type="evidence" value="ECO:0007669"/>
    <property type="project" value="UniProtKB-ARBA"/>
</dbReference>
<keyword evidence="4 6" id="KW-0560">Oxidoreductase</keyword>
<dbReference type="AlphaFoldDB" id="A0A9Q1LH47"/>
<dbReference type="FunFam" id="2.60.120.330:FF:000079">
    <property type="entry name" value="Protein SRG1"/>
    <property type="match status" value="1"/>
</dbReference>
<evidence type="ECO:0000256" key="6">
    <source>
        <dbReference type="RuleBase" id="RU003682"/>
    </source>
</evidence>
<dbReference type="PANTHER" id="PTHR47991">
    <property type="entry name" value="OXOGLUTARATE/IRON-DEPENDENT DIOXYGENASE"/>
    <property type="match status" value="1"/>
</dbReference>
<dbReference type="SUPFAM" id="SSF51197">
    <property type="entry name" value="Clavaminate synthase-like"/>
    <property type="match status" value="1"/>
</dbReference>
<dbReference type="InterPro" id="IPR050295">
    <property type="entry name" value="Plant_2OG-oxidoreductases"/>
</dbReference>
<protein>
    <recommendedName>
        <fullName evidence="7">Fe2OG dioxygenase domain-containing protein</fullName>
    </recommendedName>
</protein>
<evidence type="ECO:0000313" key="9">
    <source>
        <dbReference type="Proteomes" id="UP001152561"/>
    </source>
</evidence>
<dbReference type="GO" id="GO:0031418">
    <property type="term" value="F:L-ascorbic acid binding"/>
    <property type="evidence" value="ECO:0007669"/>
    <property type="project" value="UniProtKB-KW"/>
</dbReference>
<dbReference type="InterPro" id="IPR026992">
    <property type="entry name" value="DIOX_N"/>
</dbReference>
<proteinExistence type="inferred from homology"/>
<keyword evidence="2 6" id="KW-0479">Metal-binding</keyword>
<feature type="domain" description="Fe2OG dioxygenase" evidence="7">
    <location>
        <begin position="214"/>
        <end position="314"/>
    </location>
</feature>
<evidence type="ECO:0000256" key="2">
    <source>
        <dbReference type="ARBA" id="ARBA00022723"/>
    </source>
</evidence>
<gene>
    <name evidence="8" type="ORF">K7X08_023172</name>
</gene>
<comment type="similarity">
    <text evidence="1 6">Belongs to the iron/ascorbate-dependent oxidoreductase family.</text>
</comment>
<dbReference type="GO" id="GO:0046872">
    <property type="term" value="F:metal ion binding"/>
    <property type="evidence" value="ECO:0007669"/>
    <property type="project" value="UniProtKB-KW"/>
</dbReference>
<evidence type="ECO:0000259" key="7">
    <source>
        <dbReference type="PROSITE" id="PS51471"/>
    </source>
</evidence>
<dbReference type="InterPro" id="IPR005123">
    <property type="entry name" value="Oxoglu/Fe-dep_dioxygenase_dom"/>
</dbReference>
<reference evidence="9" key="1">
    <citation type="journal article" date="2023" name="Proc. Natl. Acad. Sci. U.S.A.">
        <title>Genomic and structural basis for evolution of tropane alkaloid biosynthesis.</title>
        <authorList>
            <person name="Wanga Y.-J."/>
            <person name="Taina T."/>
            <person name="Yua J.-Y."/>
            <person name="Lia J."/>
            <person name="Xua B."/>
            <person name="Chenc J."/>
            <person name="D'Auriad J.C."/>
            <person name="Huanga J.-P."/>
            <person name="Huanga S.-X."/>
        </authorList>
    </citation>
    <scope>NUCLEOTIDE SEQUENCE [LARGE SCALE GENOMIC DNA]</scope>
    <source>
        <strain evidence="9">cv. KIB-2019</strain>
    </source>
</reference>